<dbReference type="PANTHER" id="PTHR28004:SF2">
    <property type="entry name" value="D-SERINE DEHYDRATASE"/>
    <property type="match status" value="1"/>
</dbReference>
<comment type="similarity">
    <text evidence="1">Belongs to the DSD1 family.</text>
</comment>
<sequence length="351" mass="36856">MPTATPYLCLDLDRLRRNVRVAAETAAARQVALRPHVKTHKNPEIARLQLVHGAVGITVATIGEAELFARHGCEDVFIAYPLWLDERAAGRVRELTEKARVAFAVDSSAAAANAGRLLGRTPVEVLVEVDSGQHRTGVQAEDAGAVAATAMRAGLEVRGVFTFPGHAYAPGAAEAAAQDEARALAAARASVEAAGIDVRVVSGGSTPTFAHTDTSVVTELRPGVYVFGDAQQWELGTTTPDRIALSCRTTVVSHSGGRAVLDAGSKLLGADRATWSTGHGRLPAYPDARVVLVAENRAVVDMAGAPLPRLGTQVDVVPNHVCSAVNLVDDLWVEEAGALRPWPVAARGLNC</sequence>
<dbReference type="Gene3D" id="3.20.20.10">
    <property type="entry name" value="Alanine racemase"/>
    <property type="match status" value="1"/>
</dbReference>
<dbReference type="InterPro" id="IPR051466">
    <property type="entry name" value="D-amino_acid_metab_enzyme"/>
</dbReference>
<protein>
    <submittedName>
        <fullName evidence="4">Alanine racemase</fullName>
        <ecNumber evidence="4">5.1.1.1</ecNumber>
    </submittedName>
</protein>
<reference evidence="4" key="1">
    <citation type="submission" date="2023-06" db="EMBL/GenBank/DDBJ databases">
        <title>Draft genome sequence of Nocardioides sp. SOB72.</title>
        <authorList>
            <person name="Zhang G."/>
        </authorList>
    </citation>
    <scope>NUCLEOTIDE SEQUENCE</scope>
    <source>
        <strain evidence="4">SOB72</strain>
    </source>
</reference>
<dbReference type="Pfam" id="PF14031">
    <property type="entry name" value="D-ser_dehydrat"/>
    <property type="match status" value="1"/>
</dbReference>
<evidence type="ECO:0000256" key="1">
    <source>
        <dbReference type="ARBA" id="ARBA00005323"/>
    </source>
</evidence>
<proteinExistence type="inferred from homology"/>
<dbReference type="Gene3D" id="2.40.37.20">
    <property type="entry name" value="D-serine dehydratase-like domain"/>
    <property type="match status" value="1"/>
</dbReference>
<feature type="domain" description="D-serine dehydratase-like" evidence="3">
    <location>
        <begin position="244"/>
        <end position="335"/>
    </location>
</feature>
<dbReference type="SMART" id="SM01119">
    <property type="entry name" value="D-ser_dehydrat"/>
    <property type="match status" value="1"/>
</dbReference>
<evidence type="ECO:0000313" key="5">
    <source>
        <dbReference type="Proteomes" id="UP001168537"/>
    </source>
</evidence>
<dbReference type="PANTHER" id="PTHR28004">
    <property type="entry name" value="ZGC:162816-RELATED"/>
    <property type="match status" value="1"/>
</dbReference>
<accession>A0ABT8EV14</accession>
<keyword evidence="4" id="KW-0413">Isomerase</keyword>
<dbReference type="InterPro" id="IPR026956">
    <property type="entry name" value="D-ser_dehydrat-like_dom"/>
</dbReference>
<dbReference type="InterPro" id="IPR029066">
    <property type="entry name" value="PLP-binding_barrel"/>
</dbReference>
<dbReference type="InterPro" id="IPR042208">
    <property type="entry name" value="D-ser_dehydrat-like_sf"/>
</dbReference>
<organism evidence="4 5">
    <name type="scientific">Nocardioides abyssi</name>
    <dbReference type="NCBI Taxonomy" id="3058370"/>
    <lineage>
        <taxon>Bacteria</taxon>
        <taxon>Bacillati</taxon>
        <taxon>Actinomycetota</taxon>
        <taxon>Actinomycetes</taxon>
        <taxon>Propionibacteriales</taxon>
        <taxon>Nocardioidaceae</taxon>
        <taxon>Nocardioides</taxon>
    </lineage>
</organism>
<name>A0ABT8EV14_9ACTN</name>
<dbReference type="EMBL" id="JAUHJR010000004">
    <property type="protein sequence ID" value="MDN4161975.1"/>
    <property type="molecule type" value="Genomic_DNA"/>
</dbReference>
<dbReference type="GO" id="GO:0008784">
    <property type="term" value="F:alanine racemase activity"/>
    <property type="evidence" value="ECO:0007669"/>
    <property type="project" value="UniProtKB-EC"/>
</dbReference>
<dbReference type="InterPro" id="IPR001608">
    <property type="entry name" value="Ala_racemase_N"/>
</dbReference>
<evidence type="ECO:0000313" key="4">
    <source>
        <dbReference type="EMBL" id="MDN4161975.1"/>
    </source>
</evidence>
<keyword evidence="5" id="KW-1185">Reference proteome</keyword>
<dbReference type="EC" id="5.1.1.1" evidence="4"/>
<evidence type="ECO:0000256" key="2">
    <source>
        <dbReference type="ARBA" id="ARBA00023239"/>
    </source>
</evidence>
<dbReference type="Pfam" id="PF01168">
    <property type="entry name" value="Ala_racemase_N"/>
    <property type="match status" value="1"/>
</dbReference>
<evidence type="ECO:0000259" key="3">
    <source>
        <dbReference type="SMART" id="SM01119"/>
    </source>
</evidence>
<keyword evidence="2" id="KW-0456">Lyase</keyword>
<gene>
    <name evidence="4" type="ORF">QWY29_11485</name>
</gene>
<dbReference type="RefSeq" id="WP_300960943.1">
    <property type="nucleotide sequence ID" value="NZ_JAUHJR010000004.1"/>
</dbReference>
<dbReference type="Proteomes" id="UP001168537">
    <property type="component" value="Unassembled WGS sequence"/>
</dbReference>
<dbReference type="SUPFAM" id="SSF51419">
    <property type="entry name" value="PLP-binding barrel"/>
    <property type="match status" value="1"/>
</dbReference>
<comment type="caution">
    <text evidence="4">The sequence shown here is derived from an EMBL/GenBank/DDBJ whole genome shotgun (WGS) entry which is preliminary data.</text>
</comment>